<accession>A0A916U8Y9</accession>
<organism evidence="4 5">
    <name type="scientific">Undibacterium terreum</name>
    <dbReference type="NCBI Taxonomy" id="1224302"/>
    <lineage>
        <taxon>Bacteria</taxon>
        <taxon>Pseudomonadati</taxon>
        <taxon>Pseudomonadota</taxon>
        <taxon>Betaproteobacteria</taxon>
        <taxon>Burkholderiales</taxon>
        <taxon>Oxalobacteraceae</taxon>
        <taxon>Undibacterium</taxon>
    </lineage>
</organism>
<reference evidence="4" key="1">
    <citation type="journal article" date="2014" name="Int. J. Syst. Evol. Microbiol.">
        <title>Complete genome sequence of Corynebacterium casei LMG S-19264T (=DSM 44701T), isolated from a smear-ripened cheese.</title>
        <authorList>
            <consortium name="US DOE Joint Genome Institute (JGI-PGF)"/>
            <person name="Walter F."/>
            <person name="Albersmeier A."/>
            <person name="Kalinowski J."/>
            <person name="Ruckert C."/>
        </authorList>
    </citation>
    <scope>NUCLEOTIDE SEQUENCE</scope>
    <source>
        <strain evidence="4">CGMCC 1.10998</strain>
    </source>
</reference>
<feature type="region of interest" description="Disordered" evidence="2">
    <location>
        <begin position="123"/>
        <end position="148"/>
    </location>
</feature>
<gene>
    <name evidence="4" type="ORF">GCM10011396_09550</name>
</gene>
<evidence type="ECO:0000256" key="2">
    <source>
        <dbReference type="SAM" id="MobiDB-lite"/>
    </source>
</evidence>
<reference evidence="4" key="2">
    <citation type="submission" date="2020-09" db="EMBL/GenBank/DDBJ databases">
        <authorList>
            <person name="Sun Q."/>
            <person name="Zhou Y."/>
        </authorList>
    </citation>
    <scope>NUCLEOTIDE SEQUENCE</scope>
    <source>
        <strain evidence="4">CGMCC 1.10998</strain>
    </source>
</reference>
<dbReference type="InterPro" id="IPR025295">
    <property type="entry name" value="eCIS_core_dom"/>
</dbReference>
<name>A0A916U8Y9_9BURK</name>
<dbReference type="EMBL" id="BMED01000001">
    <property type="protein sequence ID" value="GGC64641.1"/>
    <property type="molecule type" value="Genomic_DNA"/>
</dbReference>
<feature type="coiled-coil region" evidence="1">
    <location>
        <begin position="357"/>
        <end position="391"/>
    </location>
</feature>
<keyword evidence="5" id="KW-1185">Reference proteome</keyword>
<dbReference type="AlphaFoldDB" id="A0A916U8Y9"/>
<protein>
    <recommendedName>
        <fullName evidence="3">eCIS core domain-containing protein</fullName>
    </recommendedName>
</protein>
<evidence type="ECO:0000313" key="5">
    <source>
        <dbReference type="Proteomes" id="UP000637423"/>
    </source>
</evidence>
<evidence type="ECO:0000256" key="1">
    <source>
        <dbReference type="SAM" id="Coils"/>
    </source>
</evidence>
<feature type="compositionally biased region" description="Basic and acidic residues" evidence="2">
    <location>
        <begin position="123"/>
        <end position="141"/>
    </location>
</feature>
<sequence>MRSNLAVISELKQAGRSSAASASVQMRRASHPAFIDTRPEAIAQSKHQENAAASGRTNQLMAMSALMAGSAHSSRMRSLAELAGTGSTQTAQRKKLIDAQDAAQPLQRVVDDEPLQARFEAVQRAEDEELRQGKSDTTQRMEEEEPLQGKFDTVQRMEEDEPLQGKFEPAQRVEEEDLLQGQFAAPASTQLKEKPNNSGLPNQLKSGIESLSGISMDHVNVHYNSAGPAQLHAHAYAQGSEIHLAPGQERHLPHEAWHVVQQAQGRVKSTTQMKGNTPVNDDVGLEAEADLMGEKALGVGMQARAAQRAPANLTSSHSARFGTAQLKVSALITDHGTKYVSDYPEAKGKLFDTRDDARQAENIIREMRGSIEEEKKAREHFKKELGRAEELTSQQQSFYTEHTQLIERELDEALQENIVHAEQIKKSANISMLYEASQLLTAGVTMFGDSPNYYIGQLIPSVEAVGVEAYHLYQTFKETGSYSQRATQILGSSLTILGNAFIGYAGTVAAANNDWKEWGYGVNITAPEYTNNTFFNPAYSGVSLTSWTAFGVGTLSLIGGHLIKLRGVHTIANAKKKDYESKL</sequence>
<dbReference type="Pfam" id="PF13699">
    <property type="entry name" value="eCIS_core"/>
    <property type="match status" value="1"/>
</dbReference>
<proteinExistence type="predicted"/>
<comment type="caution">
    <text evidence="4">The sequence shown here is derived from an EMBL/GenBank/DDBJ whole genome shotgun (WGS) entry which is preliminary data.</text>
</comment>
<feature type="domain" description="eCIS core" evidence="3">
    <location>
        <begin position="200"/>
        <end position="265"/>
    </location>
</feature>
<dbReference type="RefSeq" id="WP_229750920.1">
    <property type="nucleotide sequence ID" value="NZ_BMED01000001.1"/>
</dbReference>
<evidence type="ECO:0000313" key="4">
    <source>
        <dbReference type="EMBL" id="GGC64641.1"/>
    </source>
</evidence>
<evidence type="ECO:0000259" key="3">
    <source>
        <dbReference type="Pfam" id="PF13699"/>
    </source>
</evidence>
<keyword evidence="1" id="KW-0175">Coiled coil</keyword>
<dbReference type="Proteomes" id="UP000637423">
    <property type="component" value="Unassembled WGS sequence"/>
</dbReference>